<proteinExistence type="predicted"/>
<protein>
    <submittedName>
        <fullName evidence="1">Uncharacterized protein</fullName>
    </submittedName>
</protein>
<comment type="caution">
    <text evidence="1">The sequence shown here is derived from an EMBL/GenBank/DDBJ whole genome shotgun (WGS) entry which is preliminary data.</text>
</comment>
<evidence type="ECO:0000313" key="2">
    <source>
        <dbReference type="Proteomes" id="UP001378592"/>
    </source>
</evidence>
<name>A0AAN9WAR6_9ORTH</name>
<keyword evidence="2" id="KW-1185">Reference proteome</keyword>
<dbReference type="Proteomes" id="UP001378592">
    <property type="component" value="Unassembled WGS sequence"/>
</dbReference>
<evidence type="ECO:0000313" key="1">
    <source>
        <dbReference type="EMBL" id="KAK7873362.1"/>
    </source>
</evidence>
<dbReference type="AlphaFoldDB" id="A0AAN9WAR6"/>
<dbReference type="EMBL" id="JAZDUA010000014">
    <property type="protein sequence ID" value="KAK7873362.1"/>
    <property type="molecule type" value="Genomic_DNA"/>
</dbReference>
<accession>A0AAN9WAR6</accession>
<gene>
    <name evidence="1" type="ORF">R5R35_000165</name>
</gene>
<reference evidence="1 2" key="1">
    <citation type="submission" date="2024-03" db="EMBL/GenBank/DDBJ databases">
        <title>The genome assembly and annotation of the cricket Gryllus longicercus Weissman &amp; Gray.</title>
        <authorList>
            <person name="Szrajer S."/>
            <person name="Gray D."/>
            <person name="Ylla G."/>
        </authorList>
    </citation>
    <scope>NUCLEOTIDE SEQUENCE [LARGE SCALE GENOMIC DNA]</scope>
    <source>
        <strain evidence="1">DAG 2021-001</strain>
        <tissue evidence="1">Whole body minus gut</tissue>
    </source>
</reference>
<organism evidence="1 2">
    <name type="scientific">Gryllus longicercus</name>
    <dbReference type="NCBI Taxonomy" id="2509291"/>
    <lineage>
        <taxon>Eukaryota</taxon>
        <taxon>Metazoa</taxon>
        <taxon>Ecdysozoa</taxon>
        <taxon>Arthropoda</taxon>
        <taxon>Hexapoda</taxon>
        <taxon>Insecta</taxon>
        <taxon>Pterygota</taxon>
        <taxon>Neoptera</taxon>
        <taxon>Polyneoptera</taxon>
        <taxon>Orthoptera</taxon>
        <taxon>Ensifera</taxon>
        <taxon>Gryllidea</taxon>
        <taxon>Grylloidea</taxon>
        <taxon>Gryllidae</taxon>
        <taxon>Gryllinae</taxon>
        <taxon>Gryllus</taxon>
    </lineage>
</organism>
<sequence length="133" mass="13118">MSVVSRKSRPDGPSLVNRIDLSCLGRAVQAVVLAVAACVAAADAAEPKDKRAIYSSGLGYGTYPAAGGAALTGLGAYGAYPGYGAYSGYGAYPYAGAGAAHAAPAAAAYPAYSGYQSSLAYPGYTAGLRGYSG</sequence>